<dbReference type="RefSeq" id="NP_048716.2">
    <property type="nucleotide sequence ID" value="NC_000852.5"/>
</dbReference>
<sequence length="55" mass="6725">MKKNPKNLRLNPKNLWILIVMNNFLEKPHQMEQLKRNLTMKIRSNIRTRLLSLVR</sequence>
<accession>Q84673</accession>
<name>Q84673_PBCV1</name>
<reference evidence="1 2" key="5">
    <citation type="journal article" date="1997" name="Virology">
        <title>Analysis of 74 kb of DNA located at the right end of the 330-kb chlorella virus PBCV-1 genome.</title>
        <authorList>
            <person name="Li Y."/>
            <person name="Lu Z."/>
            <person name="Sun L."/>
            <person name="Ropp S."/>
            <person name="Kutish G.F."/>
            <person name="Rock D.L."/>
            <person name="Van Etten J.L."/>
        </authorList>
    </citation>
    <scope>NUCLEOTIDE SEQUENCE [LARGE SCALE GENOMIC DNA]</scope>
</reference>
<dbReference type="GeneID" id="918421"/>
<reference evidence="1 2" key="8">
    <citation type="journal article" date="2010" name="J. Virol.">
        <title>Microarray analysis of Paramecium bursaria chlorella virus 1 transcription.</title>
        <authorList>
            <person name="Yanai-Balser G.M."/>
            <person name="Duncan G.A."/>
            <person name="Eudy J.D."/>
            <person name="Wang D."/>
            <person name="Li X."/>
            <person name="Agarkova I.V."/>
            <person name="Dunigan D.D."/>
            <person name="Van Etten J.L."/>
        </authorList>
    </citation>
    <scope>NUCLEOTIDE SEQUENCE [LARGE SCALE GENOMIC DNA]</scope>
</reference>
<reference evidence="1 2" key="2">
    <citation type="journal article" date="1995" name="Virology">
        <title>Analysis of 43 kb of the Chlorella virus PBCV-1 330-kb genome: map positions 45 to 88.</title>
        <authorList>
            <person name="Li Y."/>
            <person name="Lu Z."/>
            <person name="Burbank D.E."/>
            <person name="Kutish G.F."/>
            <person name="Rock D.L."/>
            <person name="Van Etten J.L."/>
        </authorList>
    </citation>
    <scope>NUCLEOTIDE SEQUENCE [LARGE SCALE GENOMIC DNA]</scope>
</reference>
<reference evidence="1 2" key="3">
    <citation type="journal article" date="1996" name="Virology">
        <title>Analysis of 94 kb of the chlorella virus PBCV-1 330-kb genome: map positions 88 to 182.</title>
        <authorList>
            <person name="Lu Z."/>
            <person name="Li Y."/>
            <person name="Que Q."/>
            <person name="Kutish G.F."/>
            <person name="Rock D.L."/>
            <person name="Van Etten J.L."/>
        </authorList>
    </citation>
    <scope>NUCLEOTIDE SEQUENCE [LARGE SCALE GENOMIC DNA]</scope>
</reference>
<evidence type="ECO:0000313" key="1">
    <source>
        <dbReference type="EMBL" id="AAC96727.2"/>
    </source>
</evidence>
<gene>
    <name evidence="1" type="primary">a359L</name>
</gene>
<organismHost>
    <name type="scientific">Chlorella</name>
    <dbReference type="NCBI Taxonomy" id="3071"/>
</organismHost>
<dbReference type="Proteomes" id="UP000000862">
    <property type="component" value="Segment"/>
</dbReference>
<reference evidence="1 2" key="4">
    <citation type="journal article" date="1996" name="Virology">
        <title>Analysis of 76 kb of the chlorella virus PBCV-1 330-kb genome: map positions 182 to 258.</title>
        <authorList>
            <person name="Kutish G.F."/>
            <person name="Li Y."/>
            <person name="Lu Z."/>
            <person name="Furuta M."/>
            <person name="Rock D.L."/>
            <person name="Van Etten J.L."/>
        </authorList>
    </citation>
    <scope>NUCLEOTIDE SEQUENCE [LARGE SCALE GENOMIC DNA]</scope>
</reference>
<dbReference type="EMBL" id="JF411744">
    <property type="protein sequence ID" value="AAC96727.2"/>
    <property type="molecule type" value="Genomic_DNA"/>
</dbReference>
<reference evidence="1 2" key="7">
    <citation type="journal article" date="2000" name="Virology">
        <title>Characterization of a beta-1,3-glucanase encoded by chlorella virus PBCV-1.</title>
        <authorList>
            <person name="Sun L."/>
            <person name="Gurnon J.R."/>
            <person name="Adams B.J."/>
            <person name="Graves M.V."/>
            <person name="Van Etten J.L."/>
        </authorList>
    </citation>
    <scope>NUCLEOTIDE SEQUENCE [LARGE SCALE GENOMIC DNA]</scope>
</reference>
<reference evidence="1 2" key="1">
    <citation type="journal article" date="1995" name="Virology">
        <title>Analysis of 45 kb of DNA located at the left end of the chlorella virus PBCV-1 genome.</title>
        <authorList>
            <person name="Lu Z."/>
            <person name="Li Y."/>
            <person name="Zhang Y."/>
            <person name="Kutish G.F."/>
            <person name="Rock D.L."/>
            <person name="Van Etten J.L."/>
        </authorList>
    </citation>
    <scope>NUCLEOTIDE SEQUENCE [LARGE SCALE GENOMIC DNA]</scope>
</reference>
<protein>
    <submittedName>
        <fullName evidence="1">Uncharacterized protein</fullName>
    </submittedName>
</protein>
<reference evidence="1 2" key="6">
    <citation type="journal article" date="1999" name="Virology">
        <title>Chlorella virus PBCV-1 encodes a functional homospermidine synthase.</title>
        <authorList>
            <person name="Kaiser A."/>
            <person name="Vollmert M."/>
            <person name="Tholl D."/>
            <person name="Graves M.V."/>
            <person name="Gurnon J.R."/>
            <person name="Xing W."/>
            <person name="Lisec A.D."/>
            <person name="Nickerson K.W."/>
            <person name="Van Etten J.L."/>
        </authorList>
    </citation>
    <scope>NUCLEOTIDE SEQUENCE [LARGE SCALE GENOMIC DNA]</scope>
</reference>
<keyword evidence="2" id="KW-1185">Reference proteome</keyword>
<dbReference type="KEGG" id="vg:918421"/>
<proteinExistence type="predicted"/>
<organism evidence="1 2">
    <name type="scientific">Paramecium bursaria Chlorella virus 1</name>
    <name type="common">PBCV-1</name>
    <dbReference type="NCBI Taxonomy" id="10506"/>
    <lineage>
        <taxon>Viruses</taxon>
        <taxon>Varidnaviria</taxon>
        <taxon>Bamfordvirae</taxon>
        <taxon>Nucleocytoviricota</taxon>
        <taxon>Megaviricetes</taxon>
        <taxon>Algavirales</taxon>
        <taxon>Phycodnaviridae</taxon>
        <taxon>Chlorovirus</taxon>
        <taxon>Chlorovirus vanettense</taxon>
    </lineage>
</organism>
<evidence type="ECO:0000313" key="2">
    <source>
        <dbReference type="Proteomes" id="UP000000862"/>
    </source>
</evidence>